<dbReference type="PROSITE" id="PS01081">
    <property type="entry name" value="HTH_TETR_1"/>
    <property type="match status" value="1"/>
</dbReference>
<protein>
    <submittedName>
        <fullName evidence="7">TetR/AcrR family transcriptional regulator</fullName>
    </submittedName>
</protein>
<evidence type="ECO:0000256" key="3">
    <source>
        <dbReference type="ARBA" id="ARBA00023125"/>
    </source>
</evidence>
<dbReference type="GO" id="GO:0003677">
    <property type="term" value="F:DNA binding"/>
    <property type="evidence" value="ECO:0007669"/>
    <property type="project" value="UniProtKB-UniRule"/>
</dbReference>
<dbReference type="PANTHER" id="PTHR43479:SF11">
    <property type="entry name" value="ACREF_ENVCD OPERON REPRESSOR-RELATED"/>
    <property type="match status" value="1"/>
</dbReference>
<dbReference type="Gene3D" id="1.10.357.10">
    <property type="entry name" value="Tetracycline Repressor, domain 2"/>
    <property type="match status" value="1"/>
</dbReference>
<feature type="domain" description="HTH tetR-type" evidence="6">
    <location>
        <begin position="2"/>
        <end position="62"/>
    </location>
</feature>
<keyword evidence="3 5" id="KW-0238">DNA-binding</keyword>
<dbReference type="GO" id="GO:0045892">
    <property type="term" value="P:negative regulation of DNA-templated transcription"/>
    <property type="evidence" value="ECO:0007669"/>
    <property type="project" value="UniProtKB-ARBA"/>
</dbReference>
<dbReference type="Proteomes" id="UP000315215">
    <property type="component" value="Chromosome"/>
</dbReference>
<dbReference type="AlphaFoldDB" id="A0A516KKG8"/>
<evidence type="ECO:0000313" key="8">
    <source>
        <dbReference type="Proteomes" id="UP000315215"/>
    </source>
</evidence>
<dbReference type="KEGG" id="aqt:FN924_17910"/>
<feature type="DNA-binding region" description="H-T-H motif" evidence="5">
    <location>
        <begin position="25"/>
        <end position="44"/>
    </location>
</feature>
<dbReference type="FunFam" id="1.10.10.60:FF:000141">
    <property type="entry name" value="TetR family transcriptional regulator"/>
    <property type="match status" value="1"/>
</dbReference>
<dbReference type="InterPro" id="IPR023772">
    <property type="entry name" value="DNA-bd_HTH_TetR-type_CS"/>
</dbReference>
<dbReference type="Pfam" id="PF00440">
    <property type="entry name" value="TetR_N"/>
    <property type="match status" value="1"/>
</dbReference>
<dbReference type="RefSeq" id="WP_143896864.1">
    <property type="nucleotide sequence ID" value="NZ_CP041666.1"/>
</dbReference>
<dbReference type="SUPFAM" id="SSF46689">
    <property type="entry name" value="Homeodomain-like"/>
    <property type="match status" value="1"/>
</dbReference>
<dbReference type="EMBL" id="CP041666">
    <property type="protein sequence ID" value="QDP41882.1"/>
    <property type="molecule type" value="Genomic_DNA"/>
</dbReference>
<keyword evidence="1" id="KW-0678">Repressor</keyword>
<accession>A0A516KKG8</accession>
<name>A0A516KKG8_9BACI</name>
<evidence type="ECO:0000256" key="2">
    <source>
        <dbReference type="ARBA" id="ARBA00023015"/>
    </source>
</evidence>
<keyword evidence="4" id="KW-0804">Transcription</keyword>
<dbReference type="PROSITE" id="PS50977">
    <property type="entry name" value="HTH_TETR_2"/>
    <property type="match status" value="1"/>
</dbReference>
<keyword evidence="8" id="KW-1185">Reference proteome</keyword>
<dbReference type="InterPro" id="IPR009057">
    <property type="entry name" value="Homeodomain-like_sf"/>
</dbReference>
<sequence>MNARRKQIMDAAHQLFIDKGFADTSIQEILDEAGVAKGTFYNYFASKTQCLVAILEYVKEEGNKKRAELAYGKSPTDEDIFVEQIAVRLKMNRQYKLIGLFQAASISLDKELQAYIKKQHGQELTWMSHRIVEVYELEDKRFSFDYAVLLAGMTHHLIYIWMMGADKEVQVEKVIKYALSQLRFIIDGDNSSSTPFFSQDWLSVYHLDGISMVQVKEELIELLSDTIKKMQKSELVSPLEHLEFLKGELETEQPRYFLIESVLLALSKYKEAFGMEQEIKRIGVLTWKWLQTVKEA</sequence>
<evidence type="ECO:0000259" key="6">
    <source>
        <dbReference type="PROSITE" id="PS50977"/>
    </source>
</evidence>
<dbReference type="PANTHER" id="PTHR43479">
    <property type="entry name" value="ACREF/ENVCD OPERON REPRESSOR-RELATED"/>
    <property type="match status" value="1"/>
</dbReference>
<evidence type="ECO:0000256" key="5">
    <source>
        <dbReference type="PROSITE-ProRule" id="PRU00335"/>
    </source>
</evidence>
<reference evidence="7 8" key="1">
    <citation type="submission" date="2019-07" db="EMBL/GenBank/DDBJ databases">
        <authorList>
            <person name="Li J."/>
        </authorList>
    </citation>
    <scope>NUCLEOTIDE SEQUENCE [LARGE SCALE GENOMIC DNA]</scope>
    <source>
        <strain evidence="7 8">TKL69</strain>
    </source>
</reference>
<dbReference type="OrthoDB" id="9812993at2"/>
<evidence type="ECO:0000256" key="1">
    <source>
        <dbReference type="ARBA" id="ARBA00022491"/>
    </source>
</evidence>
<evidence type="ECO:0000256" key="4">
    <source>
        <dbReference type="ARBA" id="ARBA00023163"/>
    </source>
</evidence>
<dbReference type="InterPro" id="IPR001647">
    <property type="entry name" value="HTH_TetR"/>
</dbReference>
<evidence type="ECO:0000313" key="7">
    <source>
        <dbReference type="EMBL" id="QDP41882.1"/>
    </source>
</evidence>
<keyword evidence="2" id="KW-0805">Transcription regulation</keyword>
<proteinExistence type="predicted"/>
<organism evidence="7 8">
    <name type="scientific">Radiobacillus deserti</name>
    <dbReference type="NCBI Taxonomy" id="2594883"/>
    <lineage>
        <taxon>Bacteria</taxon>
        <taxon>Bacillati</taxon>
        <taxon>Bacillota</taxon>
        <taxon>Bacilli</taxon>
        <taxon>Bacillales</taxon>
        <taxon>Bacillaceae</taxon>
        <taxon>Radiobacillus</taxon>
    </lineage>
</organism>
<dbReference type="PRINTS" id="PR00455">
    <property type="entry name" value="HTHTETR"/>
</dbReference>
<gene>
    <name evidence="7" type="ORF">FN924_17910</name>
</gene>
<dbReference type="InterPro" id="IPR050624">
    <property type="entry name" value="HTH-type_Tx_Regulator"/>
</dbReference>